<name>A0A5Q3QK39_9PSEU</name>
<evidence type="ECO:0000256" key="7">
    <source>
        <dbReference type="ARBA" id="ARBA00023136"/>
    </source>
</evidence>
<feature type="transmembrane region" description="Helical" evidence="9">
    <location>
        <begin position="347"/>
        <end position="373"/>
    </location>
</feature>
<feature type="region of interest" description="Disordered" evidence="8">
    <location>
        <begin position="1"/>
        <end position="80"/>
    </location>
</feature>
<feature type="transmembrane region" description="Helical" evidence="9">
    <location>
        <begin position="272"/>
        <end position="294"/>
    </location>
</feature>
<evidence type="ECO:0000313" key="10">
    <source>
        <dbReference type="EMBL" id="QGK71895.1"/>
    </source>
</evidence>
<evidence type="ECO:0000256" key="3">
    <source>
        <dbReference type="ARBA" id="ARBA00022692"/>
    </source>
</evidence>
<feature type="transmembrane region" description="Helical" evidence="9">
    <location>
        <begin position="93"/>
        <end position="112"/>
    </location>
</feature>
<feature type="transmembrane region" description="Helical" evidence="9">
    <location>
        <begin position="495"/>
        <end position="517"/>
    </location>
</feature>
<feature type="transmembrane region" description="Helical" evidence="9">
    <location>
        <begin position="529"/>
        <end position="551"/>
    </location>
</feature>
<keyword evidence="4" id="KW-0133">Cell shape</keyword>
<evidence type="ECO:0000256" key="2">
    <source>
        <dbReference type="ARBA" id="ARBA00022475"/>
    </source>
</evidence>
<feature type="transmembrane region" description="Helical" evidence="9">
    <location>
        <begin position="236"/>
        <end position="256"/>
    </location>
</feature>
<dbReference type="GO" id="GO:0015648">
    <property type="term" value="F:lipid-linked peptidoglycan transporter activity"/>
    <property type="evidence" value="ECO:0007669"/>
    <property type="project" value="TreeGrafter"/>
</dbReference>
<accession>A0A5Q3QK39</accession>
<dbReference type="GO" id="GO:0008360">
    <property type="term" value="P:regulation of cell shape"/>
    <property type="evidence" value="ECO:0007669"/>
    <property type="project" value="UniProtKB-KW"/>
</dbReference>
<keyword evidence="3 9" id="KW-0812">Transmembrane</keyword>
<dbReference type="InterPro" id="IPR051050">
    <property type="entry name" value="Lipid_II_flippase_MurJ/MviN"/>
</dbReference>
<feature type="transmembrane region" description="Helical" evidence="9">
    <location>
        <begin position="394"/>
        <end position="422"/>
    </location>
</feature>
<keyword evidence="2" id="KW-1003">Cell membrane</keyword>
<evidence type="ECO:0000256" key="9">
    <source>
        <dbReference type="SAM" id="Phobius"/>
    </source>
</evidence>
<evidence type="ECO:0000256" key="8">
    <source>
        <dbReference type="SAM" id="MobiDB-lite"/>
    </source>
</evidence>
<comment type="subcellular location">
    <subcellularLocation>
        <location evidence="1">Cell membrane</location>
        <topology evidence="1">Multi-pass membrane protein</topology>
    </subcellularLocation>
</comment>
<feature type="transmembrane region" description="Helical" evidence="9">
    <location>
        <begin position="571"/>
        <end position="592"/>
    </location>
</feature>
<feature type="transmembrane region" description="Helical" evidence="9">
    <location>
        <begin position="314"/>
        <end position="335"/>
    </location>
</feature>
<dbReference type="CDD" id="cd13123">
    <property type="entry name" value="MATE_MurJ_like"/>
    <property type="match status" value="1"/>
</dbReference>
<gene>
    <name evidence="10" type="primary">murJ</name>
    <name evidence="10" type="ORF">GIY23_22455</name>
</gene>
<organism evidence="10 11">
    <name type="scientific">Allosaccharopolyspora coralli</name>
    <dbReference type="NCBI Taxonomy" id="2665642"/>
    <lineage>
        <taxon>Bacteria</taxon>
        <taxon>Bacillati</taxon>
        <taxon>Actinomycetota</taxon>
        <taxon>Actinomycetes</taxon>
        <taxon>Pseudonocardiales</taxon>
        <taxon>Pseudonocardiaceae</taxon>
        <taxon>Allosaccharopolyspora</taxon>
    </lineage>
</organism>
<feature type="transmembrane region" description="Helical" evidence="9">
    <location>
        <begin position="164"/>
        <end position="192"/>
    </location>
</feature>
<keyword evidence="11" id="KW-1185">Reference proteome</keyword>
<evidence type="ECO:0000256" key="5">
    <source>
        <dbReference type="ARBA" id="ARBA00022984"/>
    </source>
</evidence>
<reference evidence="11" key="1">
    <citation type="submission" date="2019-11" db="EMBL/GenBank/DDBJ databases">
        <title>The complete genome sequence of Saccharopolyspora sp. E2A.</title>
        <authorList>
            <person name="Zhang G."/>
        </authorList>
    </citation>
    <scope>NUCLEOTIDE SEQUENCE [LARGE SCALE GENOMIC DNA]</scope>
    <source>
        <strain evidence="11">E2A</strain>
    </source>
</reference>
<dbReference type="NCBIfam" id="TIGR01695">
    <property type="entry name" value="murJ_mviN"/>
    <property type="match status" value="1"/>
</dbReference>
<keyword evidence="5" id="KW-0573">Peptidoglycan synthesis</keyword>
<evidence type="ECO:0000256" key="4">
    <source>
        <dbReference type="ARBA" id="ARBA00022960"/>
    </source>
</evidence>
<feature type="transmembrane region" description="Helical" evidence="9">
    <location>
        <begin position="470"/>
        <end position="489"/>
    </location>
</feature>
<dbReference type="PANTHER" id="PTHR47019">
    <property type="entry name" value="LIPID II FLIPPASE MURJ"/>
    <property type="match status" value="1"/>
</dbReference>
<dbReference type="Proteomes" id="UP000371041">
    <property type="component" value="Chromosome"/>
</dbReference>
<dbReference type="InterPro" id="IPR004268">
    <property type="entry name" value="MurJ"/>
</dbReference>
<feature type="transmembrane region" description="Helical" evidence="9">
    <location>
        <begin position="132"/>
        <end position="152"/>
    </location>
</feature>
<proteinExistence type="predicted"/>
<feature type="transmembrane region" description="Helical" evidence="9">
    <location>
        <begin position="204"/>
        <end position="224"/>
    </location>
</feature>
<evidence type="ECO:0000256" key="6">
    <source>
        <dbReference type="ARBA" id="ARBA00022989"/>
    </source>
</evidence>
<dbReference type="GO" id="GO:0034204">
    <property type="term" value="P:lipid translocation"/>
    <property type="evidence" value="ECO:0007669"/>
    <property type="project" value="TreeGrafter"/>
</dbReference>
<protein>
    <submittedName>
        <fullName evidence="10">Murein biosynthesis integral membrane protein MurJ</fullName>
    </submittedName>
</protein>
<feature type="compositionally biased region" description="Basic and acidic residues" evidence="8">
    <location>
        <begin position="1"/>
        <end position="19"/>
    </location>
</feature>
<evidence type="ECO:0000256" key="1">
    <source>
        <dbReference type="ARBA" id="ARBA00004651"/>
    </source>
</evidence>
<keyword evidence="6 9" id="KW-1133">Transmembrane helix</keyword>
<sequence>MCTGVTRERRTELVNRDRQAGPVDRPGEFPTEPLGRAVPAGAAELTQPIAVGDTSGPPPDPDAEQTQVIPKPSAGSRGPSLLKASSTMAIATLISRVTGFGWKFVLAMIIGFGVANDSFTVANTLPNSIFELLLGGVLTSVVVPVLVSAAKSDPDGGEAYVQRLLSIAAIILGAGTVLSLFAAPLLTAIFVTPGDSSNQPLVTAFAYLLLPQILFYGASALFSAILQSKQVFGPPVWAPVMNNLVVLATLGVYALIPGELTLDPVRMSDPHLLTLGIGVTVGVLVQAAYQIPALRKTGFRFQWRLEWDSRLSEFGALTAWMLGYVAISMVGLAVLTRVGTGAAGGAWSIYTYAWMLLQLPYGVIGFSVMTAILPRMSAAAADRDYPKLIEDLSLGNRLSTVALLPIAAVMTALGVPLALALFSLGAASSRAEDLGFAIAVSAFGVLPYAITMMQMRAFNAMKDARTPTMIMLIMTVVKIALAIAVPLVLPAEDVVYGLTVVNSFGFVIGWLVGEVWLRHRLGPLGSRRLLATLGKTTLASVIGGLVAWGVAYGVDGAIAGDAGLGTGWLQLIAGGLIGLAVIFGLMHVLRVAELQPAFGRLATALRRR</sequence>
<evidence type="ECO:0000313" key="11">
    <source>
        <dbReference type="Proteomes" id="UP000371041"/>
    </source>
</evidence>
<keyword evidence="7 9" id="KW-0472">Membrane</keyword>
<dbReference type="EMBL" id="CP045929">
    <property type="protein sequence ID" value="QGK71895.1"/>
    <property type="molecule type" value="Genomic_DNA"/>
</dbReference>
<dbReference type="Pfam" id="PF03023">
    <property type="entry name" value="MurJ"/>
    <property type="match status" value="1"/>
</dbReference>
<dbReference type="PRINTS" id="PR01806">
    <property type="entry name" value="VIRFACTRMVIN"/>
</dbReference>
<dbReference type="AlphaFoldDB" id="A0A5Q3QK39"/>
<dbReference type="GO" id="GO:0005886">
    <property type="term" value="C:plasma membrane"/>
    <property type="evidence" value="ECO:0007669"/>
    <property type="project" value="UniProtKB-SubCell"/>
</dbReference>
<feature type="transmembrane region" description="Helical" evidence="9">
    <location>
        <begin position="434"/>
        <end position="450"/>
    </location>
</feature>
<dbReference type="PANTHER" id="PTHR47019:SF1">
    <property type="entry name" value="LIPID II FLIPPASE MURJ"/>
    <property type="match status" value="1"/>
</dbReference>
<dbReference type="GO" id="GO:0009252">
    <property type="term" value="P:peptidoglycan biosynthetic process"/>
    <property type="evidence" value="ECO:0007669"/>
    <property type="project" value="UniProtKB-KW"/>
</dbReference>
<dbReference type="KEGG" id="sace:GIY23_22455"/>